<name>A0A4C1SRS8_EUMVA</name>
<gene>
    <name evidence="2" type="ORF">EVAR_2475_1</name>
</gene>
<accession>A0A4C1SRS8</accession>
<reference evidence="2 3" key="1">
    <citation type="journal article" date="2019" name="Commun. Biol.">
        <title>The bagworm genome reveals a unique fibroin gene that provides high tensile strength.</title>
        <authorList>
            <person name="Kono N."/>
            <person name="Nakamura H."/>
            <person name="Ohtoshi R."/>
            <person name="Tomita M."/>
            <person name="Numata K."/>
            <person name="Arakawa K."/>
        </authorList>
    </citation>
    <scope>NUCLEOTIDE SEQUENCE [LARGE SCALE GENOMIC DNA]</scope>
</reference>
<feature type="region of interest" description="Disordered" evidence="1">
    <location>
        <begin position="32"/>
        <end position="80"/>
    </location>
</feature>
<sequence length="121" mass="13648">MKRSLSFASCIGVGKVGRKLPSIQFQIVNDRVSSTGDRTLQQSPSDRSRRRRGGRGGPRTSAHRSGRDRRERLRRSAPEHIPAAIYGITGPLHELRIYDFIRPRTSAARRFGSSCRGYVLR</sequence>
<dbReference type="AlphaFoldDB" id="A0A4C1SRS8"/>
<keyword evidence="3" id="KW-1185">Reference proteome</keyword>
<dbReference type="Proteomes" id="UP000299102">
    <property type="component" value="Unassembled WGS sequence"/>
</dbReference>
<protein>
    <submittedName>
        <fullName evidence="2">Uncharacterized protein</fullName>
    </submittedName>
</protein>
<organism evidence="2 3">
    <name type="scientific">Eumeta variegata</name>
    <name type="common">Bagworm moth</name>
    <name type="synonym">Eumeta japonica</name>
    <dbReference type="NCBI Taxonomy" id="151549"/>
    <lineage>
        <taxon>Eukaryota</taxon>
        <taxon>Metazoa</taxon>
        <taxon>Ecdysozoa</taxon>
        <taxon>Arthropoda</taxon>
        <taxon>Hexapoda</taxon>
        <taxon>Insecta</taxon>
        <taxon>Pterygota</taxon>
        <taxon>Neoptera</taxon>
        <taxon>Endopterygota</taxon>
        <taxon>Lepidoptera</taxon>
        <taxon>Glossata</taxon>
        <taxon>Ditrysia</taxon>
        <taxon>Tineoidea</taxon>
        <taxon>Psychidae</taxon>
        <taxon>Oiketicinae</taxon>
        <taxon>Eumeta</taxon>
    </lineage>
</organism>
<evidence type="ECO:0000256" key="1">
    <source>
        <dbReference type="SAM" id="MobiDB-lite"/>
    </source>
</evidence>
<feature type="compositionally biased region" description="Polar residues" evidence="1">
    <location>
        <begin position="32"/>
        <end position="42"/>
    </location>
</feature>
<comment type="caution">
    <text evidence="2">The sequence shown here is derived from an EMBL/GenBank/DDBJ whole genome shotgun (WGS) entry which is preliminary data.</text>
</comment>
<proteinExistence type="predicted"/>
<evidence type="ECO:0000313" key="3">
    <source>
        <dbReference type="Proteomes" id="UP000299102"/>
    </source>
</evidence>
<dbReference type="PROSITE" id="PS50096">
    <property type="entry name" value="IQ"/>
    <property type="match status" value="1"/>
</dbReference>
<feature type="compositionally biased region" description="Basic and acidic residues" evidence="1">
    <location>
        <begin position="68"/>
        <end position="78"/>
    </location>
</feature>
<evidence type="ECO:0000313" key="2">
    <source>
        <dbReference type="EMBL" id="GBP03751.1"/>
    </source>
</evidence>
<dbReference type="EMBL" id="BGZK01000011">
    <property type="protein sequence ID" value="GBP03751.1"/>
    <property type="molecule type" value="Genomic_DNA"/>
</dbReference>